<evidence type="ECO:0000313" key="10">
    <source>
        <dbReference type="Proteomes" id="UP000002258"/>
    </source>
</evidence>
<evidence type="ECO:0000256" key="2">
    <source>
        <dbReference type="ARBA" id="ARBA00022723"/>
    </source>
</evidence>
<dbReference type="PANTHER" id="PTHR47540:SF2">
    <property type="entry name" value="ZN(II)2CYS6 TRANSCRIPTION FACTOR (EUROFUNG)"/>
    <property type="match status" value="1"/>
</dbReference>
<dbReference type="eggNOG" id="ENOG502RBGV">
    <property type="taxonomic scope" value="Eukaryota"/>
</dbReference>
<keyword evidence="10" id="KW-1185">Reference proteome</keyword>
<evidence type="ECO:0000256" key="1">
    <source>
        <dbReference type="ARBA" id="ARBA00004123"/>
    </source>
</evidence>
<dbReference type="STRING" id="322104.A3LVN9"/>
<dbReference type="RefSeq" id="XP_001385183.2">
    <property type="nucleotide sequence ID" value="XM_001385146.1"/>
</dbReference>
<dbReference type="SMART" id="SM00906">
    <property type="entry name" value="Fungal_trans"/>
    <property type="match status" value="1"/>
</dbReference>
<gene>
    <name evidence="9" type="primary">STB4</name>
    <name evidence="9" type="ORF">PICST_60634</name>
</gene>
<dbReference type="GO" id="GO:0000981">
    <property type="term" value="F:DNA-binding transcription factor activity, RNA polymerase II-specific"/>
    <property type="evidence" value="ECO:0007669"/>
    <property type="project" value="InterPro"/>
</dbReference>
<dbReference type="OMA" id="YDLVLCI"/>
<dbReference type="InterPro" id="IPR036864">
    <property type="entry name" value="Zn2-C6_fun-type_DNA-bd_sf"/>
</dbReference>
<dbReference type="PANTHER" id="PTHR47540">
    <property type="entry name" value="THIAMINE REPRESSIBLE GENES REGULATORY PROTEIN THI5"/>
    <property type="match status" value="1"/>
</dbReference>
<evidence type="ECO:0000256" key="3">
    <source>
        <dbReference type="ARBA" id="ARBA00023015"/>
    </source>
</evidence>
<dbReference type="KEGG" id="pic:PICST_60634"/>
<dbReference type="GO" id="GO:0045944">
    <property type="term" value="P:positive regulation of transcription by RNA polymerase II"/>
    <property type="evidence" value="ECO:0007669"/>
    <property type="project" value="TreeGrafter"/>
</dbReference>
<keyword evidence="3" id="KW-0805">Transcription regulation</keyword>
<dbReference type="GO" id="GO:0006351">
    <property type="term" value="P:DNA-templated transcription"/>
    <property type="evidence" value="ECO:0007669"/>
    <property type="project" value="InterPro"/>
</dbReference>
<dbReference type="GO" id="GO:0043565">
    <property type="term" value="F:sequence-specific DNA binding"/>
    <property type="evidence" value="ECO:0007669"/>
    <property type="project" value="TreeGrafter"/>
</dbReference>
<dbReference type="GO" id="GO:0005634">
    <property type="term" value="C:nucleus"/>
    <property type="evidence" value="ECO:0007669"/>
    <property type="project" value="UniProtKB-SubCell"/>
</dbReference>
<dbReference type="PROSITE" id="PS00463">
    <property type="entry name" value="ZN2_CY6_FUNGAL_1"/>
    <property type="match status" value="1"/>
</dbReference>
<dbReference type="AlphaFoldDB" id="A3LVN9"/>
<dbReference type="GO" id="GO:0008270">
    <property type="term" value="F:zinc ion binding"/>
    <property type="evidence" value="ECO:0007669"/>
    <property type="project" value="InterPro"/>
</dbReference>
<dbReference type="InterPro" id="IPR007219">
    <property type="entry name" value="XnlR_reg_dom"/>
</dbReference>
<reference evidence="9 10" key="1">
    <citation type="journal article" date="2007" name="Nat. Biotechnol.">
        <title>Genome sequence of the lignocellulose-bioconverting and xylose-fermenting yeast Pichia stipitis.</title>
        <authorList>
            <person name="Jeffries T.W."/>
            <person name="Grigoriev I.V."/>
            <person name="Grimwood J."/>
            <person name="Laplaza J.M."/>
            <person name="Aerts A."/>
            <person name="Salamov A."/>
            <person name="Schmutz J."/>
            <person name="Lindquist E."/>
            <person name="Dehal P."/>
            <person name="Shapiro H."/>
            <person name="Jin Y.S."/>
            <person name="Passoth V."/>
            <person name="Richardson P.M."/>
        </authorList>
    </citation>
    <scope>NUCLEOTIDE SEQUENCE [LARGE SCALE GENOMIC DNA]</scope>
    <source>
        <strain evidence="10">ATCC 58785 / CBS 6054 / NBRC 10063 / NRRL Y-11545</strain>
    </source>
</reference>
<keyword evidence="6" id="KW-0539">Nucleus</keyword>
<protein>
    <submittedName>
        <fullName evidence="9">STB4 binds Sin3p in two-hybrid assay</fullName>
    </submittedName>
</protein>
<evidence type="ECO:0000256" key="5">
    <source>
        <dbReference type="ARBA" id="ARBA00023163"/>
    </source>
</evidence>
<organism evidence="9 10">
    <name type="scientific">Scheffersomyces stipitis (strain ATCC 58785 / CBS 6054 / NBRC 10063 / NRRL Y-11545)</name>
    <name type="common">Yeast</name>
    <name type="synonym">Pichia stipitis</name>
    <dbReference type="NCBI Taxonomy" id="322104"/>
    <lineage>
        <taxon>Eukaryota</taxon>
        <taxon>Fungi</taxon>
        <taxon>Dikarya</taxon>
        <taxon>Ascomycota</taxon>
        <taxon>Saccharomycotina</taxon>
        <taxon>Pichiomycetes</taxon>
        <taxon>Debaryomycetaceae</taxon>
        <taxon>Scheffersomyces</taxon>
    </lineage>
</organism>
<keyword evidence="5" id="KW-0804">Transcription</keyword>
<dbReference type="Gene3D" id="4.10.240.10">
    <property type="entry name" value="Zn(2)-C6 fungal-type DNA-binding domain"/>
    <property type="match status" value="1"/>
</dbReference>
<dbReference type="OrthoDB" id="4064873at2759"/>
<dbReference type="Pfam" id="PF00172">
    <property type="entry name" value="Zn_clus"/>
    <property type="match status" value="1"/>
</dbReference>
<evidence type="ECO:0000256" key="7">
    <source>
        <dbReference type="SAM" id="MobiDB-lite"/>
    </source>
</evidence>
<dbReference type="InParanoid" id="A3LVN9"/>
<dbReference type="Pfam" id="PF04082">
    <property type="entry name" value="Fungal_trans"/>
    <property type="match status" value="1"/>
</dbReference>
<name>A3LVN9_PICST</name>
<dbReference type="EMBL" id="CP000499">
    <property type="protein sequence ID" value="ABN67154.2"/>
    <property type="molecule type" value="Genomic_DNA"/>
</dbReference>
<evidence type="ECO:0000256" key="4">
    <source>
        <dbReference type="ARBA" id="ARBA00023125"/>
    </source>
</evidence>
<dbReference type="InterPro" id="IPR001138">
    <property type="entry name" value="Zn2Cys6_DnaBD"/>
</dbReference>
<dbReference type="FunCoup" id="A3LVN9">
    <property type="interactions" value="102"/>
</dbReference>
<dbReference type="HOGENOM" id="CLU_012010_0_0_1"/>
<dbReference type="InterPro" id="IPR051711">
    <property type="entry name" value="Stress_Response_Reg"/>
</dbReference>
<dbReference type="GeneID" id="4839705"/>
<keyword evidence="4" id="KW-0238">DNA-binding</keyword>
<sequence length="742" mass="85367">MGSKGRMRVSKACDRCRTQKIKCSGTHPCGTCVKHKKECTYSTNFSTGGGLLFPQYKKQKLMVEPFGLPVVNRANDRDYISHLENRVQYLENLLSNNTMKTFKDPQIEEPENVELESVLIAPSSKWRWSRRHQNLLLIELCKSMYSNLSEESKQLVTLPRTQYFGWNMSGCHYVSSEELPKLPDISVDSEKYIDFFFQEINPLFAILHETVFREQVIAYDKLLREQLTLNKNVNDRDSKTNQTRLFSAKLFLVYALSIRFLEVQKPKGPSLEMLKIEEQLFKYAYKVVSILAFEWESFELIQSWLLITLYLRITHRQTSAHHALGQAITMTRAMGLGQDNPKLAVSTPYERLKAKRIFWCVYTFDRLFGLQTGRYCALRDEDVAREFPDFDFEKETQRDDWITIPAFALLQIARISNFVHTCVNDHPSLIKYQQINKELVILHDWFNSVGFRNDLLFNKGAALDAADEDGNSTRAISSMVKAQVKLHYYDLVLCIHGKVLFNYIGRRITSNGLKLEMVIDASRGIIEVLDKTNKAGLLYTPWYLVLLLLFNVGVNSIALINSGIFVEQCRTILKDTIKLLTILKKASVRNEHGKLVMKERFKMVKECVWALKMANRILTLRLEEDIRALNTIGTDHGSSDVNKQMFSQLGMSNEQGEGQSLPEKSKDEFNELLEKQLHRADEPQEMAANPAPMAGDSITPSSTASMDFSRGDPTYSVEPGEVDNLLSNLQWFDQWLDFNYDL</sequence>
<evidence type="ECO:0000256" key="6">
    <source>
        <dbReference type="ARBA" id="ARBA00023242"/>
    </source>
</evidence>
<keyword evidence="2" id="KW-0479">Metal-binding</keyword>
<comment type="subcellular location">
    <subcellularLocation>
        <location evidence="1">Nucleus</location>
    </subcellularLocation>
</comment>
<dbReference type="PROSITE" id="PS50048">
    <property type="entry name" value="ZN2_CY6_FUNGAL_2"/>
    <property type="match status" value="1"/>
</dbReference>
<evidence type="ECO:0000313" key="9">
    <source>
        <dbReference type="EMBL" id="ABN67154.2"/>
    </source>
</evidence>
<accession>A3LVN9</accession>
<feature type="region of interest" description="Disordered" evidence="7">
    <location>
        <begin position="681"/>
        <end position="715"/>
    </location>
</feature>
<dbReference type="CDD" id="cd00067">
    <property type="entry name" value="GAL4"/>
    <property type="match status" value="1"/>
</dbReference>
<dbReference type="SMART" id="SM00066">
    <property type="entry name" value="GAL4"/>
    <property type="match status" value="1"/>
</dbReference>
<feature type="domain" description="Zn(2)-C6 fungal-type" evidence="8">
    <location>
        <begin position="12"/>
        <end position="41"/>
    </location>
</feature>
<dbReference type="CDD" id="cd12148">
    <property type="entry name" value="fungal_TF_MHR"/>
    <property type="match status" value="1"/>
</dbReference>
<dbReference type="SUPFAM" id="SSF57701">
    <property type="entry name" value="Zn2/Cys6 DNA-binding domain"/>
    <property type="match status" value="1"/>
</dbReference>
<evidence type="ECO:0000259" key="8">
    <source>
        <dbReference type="PROSITE" id="PS50048"/>
    </source>
</evidence>
<proteinExistence type="predicted"/>
<dbReference type="Proteomes" id="UP000002258">
    <property type="component" value="Chromosome 5"/>
</dbReference>